<sequence length="422" mass="48136">MRLKIFTQYYPPDYAATGQLIEELVDHLGGDEIQVEVFTSQPSYAFDNTRAPVREKTSSAFVHRSRSTRFWPRRIRGKAIEACVFTIRTFLNLIRSRWHLDVLLLTTAPPFLPWIGYIGNILFGLPYICLMYDLYPDIIIELNVISSENILVKFWNALNCLTWLRAKSVIVLSSTMRDRVIERCPGIASKVHVIHSWADPLKIVPIPKTENWFAHKYDLVNYFTVLYSGNMGRCHDLETILEAAKYLQEYPVRFVFIGNGAKHQVLVEVIEDWNLKNCLLLPYQESDTLPFSLTACDLSLVSISAGMEGLVVPSKLYSALAAGRPVAAICESHSYLNSLIEEAHCGKTFLNGDSQLLSYFIIELMKNPELVVSLGRSGRQYMLHNFTPDVISRHYAKVITGRSSSLTKYQSRSCLLFKSIRY</sequence>
<keyword evidence="1" id="KW-0808">Transferase</keyword>
<dbReference type="EMBL" id="WVIC01000030">
    <property type="protein sequence ID" value="NCJ07640.1"/>
    <property type="molecule type" value="Genomic_DNA"/>
</dbReference>
<dbReference type="PANTHER" id="PTHR46401:SF2">
    <property type="entry name" value="GLYCOSYLTRANSFERASE WBBK-RELATED"/>
    <property type="match status" value="1"/>
</dbReference>
<feature type="domain" description="Glycosyl transferase family 1" evidence="2">
    <location>
        <begin position="222"/>
        <end position="380"/>
    </location>
</feature>
<dbReference type="PANTHER" id="PTHR46401">
    <property type="entry name" value="GLYCOSYLTRANSFERASE WBBK-RELATED"/>
    <property type="match status" value="1"/>
</dbReference>
<evidence type="ECO:0000259" key="2">
    <source>
        <dbReference type="Pfam" id="PF00534"/>
    </source>
</evidence>
<dbReference type="AlphaFoldDB" id="A0A8K2A960"/>
<dbReference type="Proteomes" id="UP000607397">
    <property type="component" value="Unassembled WGS sequence"/>
</dbReference>
<comment type="caution">
    <text evidence="4">The sequence shown here is derived from an EMBL/GenBank/DDBJ whole genome shotgun (WGS) entry which is preliminary data.</text>
</comment>
<dbReference type="Pfam" id="PF00534">
    <property type="entry name" value="Glycos_transf_1"/>
    <property type="match status" value="1"/>
</dbReference>
<dbReference type="CDD" id="cd03794">
    <property type="entry name" value="GT4_WbuB-like"/>
    <property type="match status" value="1"/>
</dbReference>
<dbReference type="InterPro" id="IPR001296">
    <property type="entry name" value="Glyco_trans_1"/>
</dbReference>
<dbReference type="InterPro" id="IPR028098">
    <property type="entry name" value="Glyco_trans_4-like_N"/>
</dbReference>
<evidence type="ECO:0000259" key="3">
    <source>
        <dbReference type="Pfam" id="PF13579"/>
    </source>
</evidence>
<protein>
    <submittedName>
        <fullName evidence="4">Glycosyltransferase</fullName>
    </submittedName>
</protein>
<dbReference type="Pfam" id="PF13579">
    <property type="entry name" value="Glyco_trans_4_4"/>
    <property type="match status" value="1"/>
</dbReference>
<dbReference type="Gene3D" id="3.40.50.2000">
    <property type="entry name" value="Glycogen Phosphorylase B"/>
    <property type="match status" value="2"/>
</dbReference>
<keyword evidence="5" id="KW-1185">Reference proteome</keyword>
<accession>A0A8K2A960</accession>
<evidence type="ECO:0000313" key="4">
    <source>
        <dbReference type="EMBL" id="NCJ07640.1"/>
    </source>
</evidence>
<gene>
    <name evidence="4" type="ORF">GS597_14205</name>
</gene>
<dbReference type="SUPFAM" id="SSF53756">
    <property type="entry name" value="UDP-Glycosyltransferase/glycogen phosphorylase"/>
    <property type="match status" value="1"/>
</dbReference>
<reference evidence="4" key="1">
    <citation type="submission" date="2019-12" db="EMBL/GenBank/DDBJ databases">
        <title>High-Quality draft genome sequences of three cyanobacteria isolated from the limestone walls of the Old Cathedral of Coimbra.</title>
        <authorList>
            <person name="Tiago I."/>
            <person name="Soares F."/>
            <person name="Portugal A."/>
        </authorList>
    </citation>
    <scope>NUCLEOTIDE SEQUENCE [LARGE SCALE GENOMIC DNA]</scope>
    <source>
        <strain evidence="4">C</strain>
    </source>
</reference>
<dbReference type="RefSeq" id="WP_161826119.1">
    <property type="nucleotide sequence ID" value="NZ_WVIC01000030.1"/>
</dbReference>
<dbReference type="GO" id="GO:0009103">
    <property type="term" value="P:lipopolysaccharide biosynthetic process"/>
    <property type="evidence" value="ECO:0007669"/>
    <property type="project" value="TreeGrafter"/>
</dbReference>
<evidence type="ECO:0000256" key="1">
    <source>
        <dbReference type="ARBA" id="ARBA00022679"/>
    </source>
</evidence>
<proteinExistence type="predicted"/>
<feature type="domain" description="Glycosyltransferase subfamily 4-like N-terminal" evidence="3">
    <location>
        <begin position="21"/>
        <end position="196"/>
    </location>
</feature>
<evidence type="ECO:0000313" key="5">
    <source>
        <dbReference type="Proteomes" id="UP000607397"/>
    </source>
</evidence>
<name>A0A8K2A960_9CYAN</name>
<organism evidence="4 5">
    <name type="scientific">Petrachloros mirabilis ULC683</name>
    <dbReference type="NCBI Taxonomy" id="2781853"/>
    <lineage>
        <taxon>Bacteria</taxon>
        <taxon>Bacillati</taxon>
        <taxon>Cyanobacteriota</taxon>
        <taxon>Cyanophyceae</taxon>
        <taxon>Synechococcales</taxon>
        <taxon>Petrachlorosaceae</taxon>
        <taxon>Petrachloros</taxon>
        <taxon>Petrachloros mirabilis</taxon>
    </lineage>
</organism>
<dbReference type="GO" id="GO:0016757">
    <property type="term" value="F:glycosyltransferase activity"/>
    <property type="evidence" value="ECO:0007669"/>
    <property type="project" value="InterPro"/>
</dbReference>